<evidence type="ECO:0000313" key="3">
    <source>
        <dbReference type="EMBL" id="BBY37514.1"/>
    </source>
</evidence>
<dbReference type="EC" id="3.1.3.48" evidence="1"/>
<dbReference type="GO" id="GO:0004725">
    <property type="term" value="F:protein tyrosine phosphatase activity"/>
    <property type="evidence" value="ECO:0007669"/>
    <property type="project" value="UniProtKB-EC"/>
</dbReference>
<proteinExistence type="predicted"/>
<accession>A0A1X0FF27</accession>
<dbReference type="EMBL" id="AP022590">
    <property type="protein sequence ID" value="BBY37514.1"/>
    <property type="molecule type" value="Genomic_DNA"/>
</dbReference>
<dbReference type="InterPro" id="IPR023485">
    <property type="entry name" value="Ptyr_pPase"/>
</dbReference>
<dbReference type="Proteomes" id="UP000465812">
    <property type="component" value="Chromosome"/>
</dbReference>
<evidence type="ECO:0000256" key="1">
    <source>
        <dbReference type="ARBA" id="ARBA00013064"/>
    </source>
</evidence>
<dbReference type="STRING" id="560555.BST30_23675"/>
<dbReference type="AlphaFoldDB" id="A0A1X0FF27"/>
<organism evidence="4 5">
    <name type="scientific">Mycobacterium mantenii</name>
    <dbReference type="NCBI Taxonomy" id="560555"/>
    <lineage>
        <taxon>Bacteria</taxon>
        <taxon>Bacillati</taxon>
        <taxon>Actinomycetota</taxon>
        <taxon>Actinomycetes</taxon>
        <taxon>Mycobacteriales</taxon>
        <taxon>Mycobacteriaceae</taxon>
        <taxon>Mycobacterium</taxon>
        <taxon>Mycobacterium avium complex (MAC)</taxon>
    </lineage>
</organism>
<dbReference type="EMBL" id="MVHW01000037">
    <property type="protein sequence ID" value="ORA99829.1"/>
    <property type="molecule type" value="Genomic_DNA"/>
</dbReference>
<name>A0A1X0FF27_MYCNT</name>
<reference evidence="4 5" key="1">
    <citation type="submission" date="2017-02" db="EMBL/GenBank/DDBJ databases">
        <title>The new phylogeny of genus Mycobacterium.</title>
        <authorList>
            <person name="Tortoli E."/>
            <person name="Trovato A."/>
            <person name="Cirillo D.M."/>
        </authorList>
    </citation>
    <scope>NUCLEOTIDE SEQUENCE [LARGE SCALE GENOMIC DNA]</scope>
    <source>
        <strain evidence="4 5">DSM 45255</strain>
    </source>
</reference>
<dbReference type="Gene3D" id="3.40.50.2300">
    <property type="match status" value="1"/>
</dbReference>
<evidence type="ECO:0000313" key="5">
    <source>
        <dbReference type="Proteomes" id="UP000192760"/>
    </source>
</evidence>
<reference evidence="3 6" key="2">
    <citation type="journal article" date="2019" name="Emerg. Microbes Infect.">
        <title>Comprehensive subspecies identification of 175 nontuberculous mycobacteria species based on 7547 genomic profiles.</title>
        <authorList>
            <person name="Matsumoto Y."/>
            <person name="Kinjo T."/>
            <person name="Motooka D."/>
            <person name="Nabeya D."/>
            <person name="Jung N."/>
            <person name="Uechi K."/>
            <person name="Horii T."/>
            <person name="Iida T."/>
            <person name="Fujita J."/>
            <person name="Nakamura S."/>
        </authorList>
    </citation>
    <scope>NUCLEOTIDE SEQUENCE [LARGE SCALE GENOMIC DNA]</scope>
    <source>
        <strain evidence="3 6">JCM 18113</strain>
    </source>
</reference>
<evidence type="ECO:0000259" key="2">
    <source>
        <dbReference type="SMART" id="SM00226"/>
    </source>
</evidence>
<dbReference type="Proteomes" id="UP000192760">
    <property type="component" value="Unassembled WGS sequence"/>
</dbReference>
<sequence>MSLHVCFLCSFNRGRSVMAAAMFKHELRQRGLGDVVRVSSAGTCITCADHGPADERAFWVLHRHGYRVPLGHRTQLLNADRLNADLVVAFGAEHVDLLRKWGVDDDRIRCLHAKNPHTLRQFEDAYGRIEAAMPALLAWVEQRRPVWWRWWKLTPDGVLASPIGGYRWETADYKAFCPHPIKGSCSCGVYAFTSAADCHAHIDATGRFAPDLLAPSECAGVVLGRVQLSADAYLAKAGLSVTRRGVPRRGDPVRSASPEWLASGARIMRLRSTGDQALDDRLAQRYGVPVFGDRDRRH</sequence>
<dbReference type="InterPro" id="IPR036196">
    <property type="entry name" value="Ptyr_pPase_sf"/>
</dbReference>
<dbReference type="PANTHER" id="PTHR11717">
    <property type="entry name" value="LOW MOLECULAR WEIGHT PROTEIN TYROSINE PHOSPHATASE"/>
    <property type="match status" value="1"/>
</dbReference>
<gene>
    <name evidence="4" type="ORF">BST30_23675</name>
    <name evidence="3" type="ORF">MMAN_16480</name>
</gene>
<reference evidence="3" key="3">
    <citation type="submission" date="2020-02" db="EMBL/GenBank/DDBJ databases">
        <authorList>
            <person name="Matsumoto Y."/>
            <person name="Motooka D."/>
            <person name="Nakamura S."/>
        </authorList>
    </citation>
    <scope>NUCLEOTIDE SEQUENCE</scope>
    <source>
        <strain evidence="3">JCM 18113</strain>
    </source>
</reference>
<dbReference type="SMART" id="SM00226">
    <property type="entry name" value="LMWPc"/>
    <property type="match status" value="1"/>
</dbReference>
<feature type="domain" description="Phosphotyrosine protein phosphatase I" evidence="2">
    <location>
        <begin position="3"/>
        <end position="139"/>
    </location>
</feature>
<dbReference type="InterPro" id="IPR050438">
    <property type="entry name" value="LMW_PTPase"/>
</dbReference>
<evidence type="ECO:0000313" key="4">
    <source>
        <dbReference type="EMBL" id="ORA99829.1"/>
    </source>
</evidence>
<dbReference type="RefSeq" id="WP_232068910.1">
    <property type="nucleotide sequence ID" value="NZ_AP022590.1"/>
</dbReference>
<evidence type="ECO:0000313" key="6">
    <source>
        <dbReference type="Proteomes" id="UP000465812"/>
    </source>
</evidence>
<dbReference type="Pfam" id="PF01451">
    <property type="entry name" value="LMWPc"/>
    <property type="match status" value="1"/>
</dbReference>
<keyword evidence="6" id="KW-1185">Reference proteome</keyword>
<dbReference type="SUPFAM" id="SSF52788">
    <property type="entry name" value="Phosphotyrosine protein phosphatases I"/>
    <property type="match status" value="1"/>
</dbReference>
<dbReference type="PANTHER" id="PTHR11717:SF7">
    <property type="entry name" value="LOW MOLECULAR WEIGHT PHOSPHOTYROSINE PROTEIN PHOSPHATASE"/>
    <property type="match status" value="1"/>
</dbReference>
<protein>
    <recommendedName>
        <fullName evidence="1">protein-tyrosine-phosphatase</fullName>
        <ecNumber evidence="1">3.1.3.48</ecNumber>
    </recommendedName>
</protein>